<dbReference type="Proteomes" id="UP000190395">
    <property type="component" value="Unassembled WGS sequence"/>
</dbReference>
<feature type="domain" description="RACo-like middle region" evidence="2">
    <location>
        <begin position="25"/>
        <end position="156"/>
    </location>
</feature>
<protein>
    <submittedName>
        <fullName evidence="3">Uncharacterized protein</fullName>
    </submittedName>
</protein>
<name>A0A1T4PT75_9SPIR</name>
<reference evidence="3 4" key="1">
    <citation type="submission" date="2017-02" db="EMBL/GenBank/DDBJ databases">
        <authorList>
            <person name="Peterson S.W."/>
        </authorList>
    </citation>
    <scope>NUCLEOTIDE SEQUENCE [LARGE SCALE GENOMIC DNA]</scope>
    <source>
        <strain evidence="3 4">ATCC BAA-909</strain>
    </source>
</reference>
<evidence type="ECO:0000313" key="4">
    <source>
        <dbReference type="Proteomes" id="UP000190395"/>
    </source>
</evidence>
<accession>A0A1T4PT75</accession>
<dbReference type="PANTHER" id="PTHR42895">
    <property type="entry name" value="IRON-SULFUR CLUSTER-BINDING PROTEIN-RELATED"/>
    <property type="match status" value="1"/>
</dbReference>
<gene>
    <name evidence="3" type="ORF">SAMN02745152_01712</name>
</gene>
<organism evidence="3 4">
    <name type="scientific">Treponema berlinense</name>
    <dbReference type="NCBI Taxonomy" id="225004"/>
    <lineage>
        <taxon>Bacteria</taxon>
        <taxon>Pseudomonadati</taxon>
        <taxon>Spirochaetota</taxon>
        <taxon>Spirochaetia</taxon>
        <taxon>Spirochaetales</taxon>
        <taxon>Treponemataceae</taxon>
        <taxon>Treponema</taxon>
    </lineage>
</organism>
<dbReference type="OrthoDB" id="9810588at2"/>
<dbReference type="InterPro" id="IPR052911">
    <property type="entry name" value="Corrinoid_activation_enz"/>
</dbReference>
<proteinExistence type="predicted"/>
<feature type="domain" description="RACo C-terminal" evidence="1">
    <location>
        <begin position="241"/>
        <end position="473"/>
    </location>
</feature>
<dbReference type="Gene3D" id="3.30.420.480">
    <property type="entry name" value="Domain of unknown function (DUF4445)"/>
    <property type="match status" value="1"/>
</dbReference>
<dbReference type="InterPro" id="IPR027980">
    <property type="entry name" value="RACo_C"/>
</dbReference>
<dbReference type="AlphaFoldDB" id="A0A1T4PT75"/>
<evidence type="ECO:0000259" key="2">
    <source>
        <dbReference type="Pfam" id="PF17651"/>
    </source>
</evidence>
<dbReference type="InterPro" id="IPR042259">
    <property type="entry name" value="Raco-like_middle_sf"/>
</dbReference>
<dbReference type="RefSeq" id="WP_078931441.1">
    <property type="nucleotide sequence ID" value="NZ_CAMCOW010000020.1"/>
</dbReference>
<keyword evidence="4" id="KW-1185">Reference proteome</keyword>
<dbReference type="STRING" id="225004.SAMN02745152_01712"/>
<evidence type="ECO:0000259" key="1">
    <source>
        <dbReference type="Pfam" id="PF14574"/>
    </source>
</evidence>
<dbReference type="PANTHER" id="PTHR42895:SF1">
    <property type="entry name" value="IRON-SULFUR CLUSTER PROTEIN"/>
    <property type="match status" value="1"/>
</dbReference>
<dbReference type="Pfam" id="PF17651">
    <property type="entry name" value="Raco_middle"/>
    <property type="match status" value="1"/>
</dbReference>
<sequence>MQIETQGFLPQIPEEQPEQVNITDVGIAVDVGTTTVAVKIWSLSSKKCLSVIAEKNLQSRYGCDIIRRISFATRPPLTGSSAVVETGESALHYAIISQLERMFAHALALAAQKTMRGIQLNVSKIVITGNTTMLSFVCAFPVEGLAAAPFTPVSHFGFTASWDKVRSGKINEKCSNLDLPTPEILQLFAASSVDSDTPVYFPPCVGAFIGADTVCAMLSAGFPSPESNENSCWDTPVQTPLLLADIGTNTEIALFIPKTEEQPAKILCTSAAAGPAFEAANISCGMSSVDGAIEKIEYKNGKLCCSVIGGGNAKGICGSGLVSAGSTFLKNNFIDKSGVIRKNVSKLGDGSVCIQLTPAVYLSQQDIRNLQLAKSAVYTGLRYMLERSPFLPLFCIAGGFGSHLDIEDSCAIGLIPDELKNCCVPLGNAALAGASAMLFSKALRKKAMEIKKHSIQINLAAVPEFQERYMNSIDFN</sequence>
<dbReference type="Pfam" id="PF14574">
    <property type="entry name" value="RACo_C_ter"/>
    <property type="match status" value="1"/>
</dbReference>
<evidence type="ECO:0000313" key="3">
    <source>
        <dbReference type="EMBL" id="SJZ94743.1"/>
    </source>
</evidence>
<dbReference type="EMBL" id="FUXC01000010">
    <property type="protein sequence ID" value="SJZ94743.1"/>
    <property type="molecule type" value="Genomic_DNA"/>
</dbReference>
<dbReference type="GeneID" id="303367942"/>
<dbReference type="InterPro" id="IPR041414">
    <property type="entry name" value="Raco-like_middle"/>
</dbReference>